<reference evidence="1 2" key="1">
    <citation type="submission" date="2016-10" db="EMBL/GenBank/DDBJ databases">
        <authorList>
            <person name="Varghese N."/>
            <person name="Submissions S."/>
        </authorList>
    </citation>
    <scope>NUCLEOTIDE SEQUENCE [LARGE SCALE GENOMIC DNA]</scope>
    <source>
        <strain evidence="1 2">LMG 22274</strain>
    </source>
</reference>
<name>A0AAQ1GPT9_9BURK</name>
<organism evidence="1 2">
    <name type="scientific">Paraburkholderia tropica</name>
    <dbReference type="NCBI Taxonomy" id="92647"/>
    <lineage>
        <taxon>Bacteria</taxon>
        <taxon>Pseudomonadati</taxon>
        <taxon>Pseudomonadota</taxon>
        <taxon>Betaproteobacteria</taxon>
        <taxon>Burkholderiales</taxon>
        <taxon>Burkholderiaceae</taxon>
        <taxon>Paraburkholderia</taxon>
    </lineage>
</organism>
<protein>
    <recommendedName>
        <fullName evidence="3">Fis family transcriptional regulator</fullName>
    </recommendedName>
</protein>
<proteinExistence type="predicted"/>
<sequence>MLLPLTAAAVRSISLENHLALAAMRSGNGTSDTMVSLLRVLYMTYFLCGKDCPEQDLALFLSAELALDESIRAATMGLDWQLRAEQIPLIEQVLMRADELIASVPKFRYVEAWKQLESFSRSDRASVLPGSQLKMVSK</sequence>
<accession>A0AAQ1GPT9</accession>
<dbReference type="EMBL" id="FNZM01000041">
    <property type="protein sequence ID" value="SEK15525.1"/>
    <property type="molecule type" value="Genomic_DNA"/>
</dbReference>
<evidence type="ECO:0008006" key="3">
    <source>
        <dbReference type="Google" id="ProtNLM"/>
    </source>
</evidence>
<gene>
    <name evidence="1" type="ORF">SAMN05216550_14118</name>
</gene>
<evidence type="ECO:0000313" key="1">
    <source>
        <dbReference type="EMBL" id="SEK15525.1"/>
    </source>
</evidence>
<evidence type="ECO:0000313" key="2">
    <source>
        <dbReference type="Proteomes" id="UP000183529"/>
    </source>
</evidence>
<dbReference type="Proteomes" id="UP000183529">
    <property type="component" value="Unassembled WGS sequence"/>
</dbReference>
<comment type="caution">
    <text evidence="1">The sequence shown here is derived from an EMBL/GenBank/DDBJ whole genome shotgun (WGS) entry which is preliminary data.</text>
</comment>
<dbReference type="AlphaFoldDB" id="A0AAQ1GPT9"/>